<reference evidence="2 3" key="1">
    <citation type="submission" date="2016-10" db="EMBL/GenBank/DDBJ databases">
        <authorList>
            <person name="de Groot N.N."/>
        </authorList>
    </citation>
    <scope>NUCLEOTIDE SEQUENCE [LARGE SCALE GENOMIC DNA]</scope>
    <source>
        <strain evidence="2 3">JCM 18415</strain>
    </source>
</reference>
<dbReference type="RefSeq" id="WP_143084119.1">
    <property type="nucleotide sequence ID" value="NZ_FOYD01000001.1"/>
</dbReference>
<dbReference type="Proteomes" id="UP000242815">
    <property type="component" value="Unassembled WGS sequence"/>
</dbReference>
<organism evidence="2 3">
    <name type="scientific">Halopseudomonas formosensis</name>
    <dbReference type="NCBI Taxonomy" id="1002526"/>
    <lineage>
        <taxon>Bacteria</taxon>
        <taxon>Pseudomonadati</taxon>
        <taxon>Pseudomonadota</taxon>
        <taxon>Gammaproteobacteria</taxon>
        <taxon>Pseudomonadales</taxon>
        <taxon>Pseudomonadaceae</taxon>
        <taxon>Halopseudomonas</taxon>
    </lineage>
</organism>
<evidence type="ECO:0008006" key="4">
    <source>
        <dbReference type="Google" id="ProtNLM"/>
    </source>
</evidence>
<protein>
    <recommendedName>
        <fullName evidence="4">Type VI secretion system (T6SS), amidase immunity protein</fullName>
    </recommendedName>
</protein>
<evidence type="ECO:0000313" key="3">
    <source>
        <dbReference type="Proteomes" id="UP000242815"/>
    </source>
</evidence>
<dbReference type="OrthoDB" id="5880132at2"/>
<gene>
    <name evidence="2" type="ORF">SAMN05216578_101111</name>
</gene>
<dbReference type="PROSITE" id="PS51257">
    <property type="entry name" value="PROKAR_LIPOPROTEIN"/>
    <property type="match status" value="1"/>
</dbReference>
<dbReference type="InterPro" id="IPR038314">
    <property type="entry name" value="T6SS_sf"/>
</dbReference>
<accession>A0A1I5ZL83</accession>
<dbReference type="STRING" id="1002526.SAMN05216578_101111"/>
<dbReference type="Gene3D" id="1.20.120.1620">
    <property type="match status" value="1"/>
</dbReference>
<feature type="chain" id="PRO_5017476608" description="Type VI secretion system (T6SS), amidase immunity protein" evidence="1">
    <location>
        <begin position="29"/>
        <end position="145"/>
    </location>
</feature>
<dbReference type="Pfam" id="PF16695">
    <property type="entry name" value="Tai4"/>
    <property type="match status" value="1"/>
</dbReference>
<name>A0A1I5ZL83_9GAMM</name>
<sequence length="145" mass="15633">MLTALRTGVLKVLSLVTASVLTACTASTDDVAHARRMLSHYALASCLADAYPSEPGFTEDAQAAVGAYHFLGQGAHRIVQDEDTLEVLHDPYAAVREYILRQAAAEPAVMKQGGDNAFASCLQVLSSSEFETLVRDQDSYIDRPD</sequence>
<keyword evidence="1" id="KW-0732">Signal</keyword>
<proteinExistence type="predicted"/>
<dbReference type="InterPro" id="IPR032032">
    <property type="entry name" value="Tai4"/>
</dbReference>
<evidence type="ECO:0000256" key="1">
    <source>
        <dbReference type="SAM" id="SignalP"/>
    </source>
</evidence>
<feature type="signal peptide" evidence="1">
    <location>
        <begin position="1"/>
        <end position="28"/>
    </location>
</feature>
<evidence type="ECO:0000313" key="2">
    <source>
        <dbReference type="EMBL" id="SFQ57218.1"/>
    </source>
</evidence>
<dbReference type="AlphaFoldDB" id="A0A1I5ZL83"/>
<dbReference type="EMBL" id="FOYD01000001">
    <property type="protein sequence ID" value="SFQ57218.1"/>
    <property type="molecule type" value="Genomic_DNA"/>
</dbReference>